<accession>A0A4U8YNF3</accession>
<proteinExistence type="predicted"/>
<keyword evidence="2" id="KW-1185">Reference proteome</keyword>
<evidence type="ECO:0000313" key="1">
    <source>
        <dbReference type="EMBL" id="VFQ45340.1"/>
    </source>
</evidence>
<name>A0A4U8YNF3_9BACT</name>
<dbReference type="AlphaFoldDB" id="A0A4U8YNF3"/>
<evidence type="ECO:0000313" key="2">
    <source>
        <dbReference type="Proteomes" id="UP000507962"/>
    </source>
</evidence>
<protein>
    <submittedName>
        <fullName evidence="1">Uncharacterized protein</fullName>
    </submittedName>
</protein>
<reference evidence="1 2" key="1">
    <citation type="submission" date="2019-03" db="EMBL/GenBank/DDBJ databases">
        <authorList>
            <person name="Nijsse B."/>
        </authorList>
    </citation>
    <scope>NUCLEOTIDE SEQUENCE [LARGE SCALE GENOMIC DNA]</scope>
    <source>
        <strain evidence="1">Desulfoluna butyratoxydans MSL71</strain>
    </source>
</reference>
<organism evidence="1 2">
    <name type="scientific">Desulfoluna butyratoxydans</name>
    <dbReference type="NCBI Taxonomy" id="231438"/>
    <lineage>
        <taxon>Bacteria</taxon>
        <taxon>Pseudomonadati</taxon>
        <taxon>Thermodesulfobacteriota</taxon>
        <taxon>Desulfobacteria</taxon>
        <taxon>Desulfobacterales</taxon>
        <taxon>Desulfolunaceae</taxon>
        <taxon>Desulfoluna</taxon>
    </lineage>
</organism>
<dbReference type="Proteomes" id="UP000507962">
    <property type="component" value="Unassembled WGS sequence"/>
</dbReference>
<dbReference type="EMBL" id="CAADHO010000005">
    <property type="protein sequence ID" value="VFQ45340.1"/>
    <property type="molecule type" value="Genomic_DNA"/>
</dbReference>
<gene>
    <name evidence="1" type="ORF">MSL71_29970</name>
</gene>
<sequence length="35" mass="4108">MFLSRRHNHRLQSISIRLRGSNLPGQFLPHPLKLS</sequence>